<sequence>MDDETELEEDVALTPQRHRSDDADARRSTLDQYLFVQYDLGDGPVVVIRHRENGDARIESDTTVDVRR</sequence>
<reference evidence="2 3" key="1">
    <citation type="journal article" date="2019" name="Int. J. Syst. Evol. Microbiol.">
        <title>The Global Catalogue of Microorganisms (GCM) 10K type strain sequencing project: providing services to taxonomists for standard genome sequencing and annotation.</title>
        <authorList>
            <consortium name="The Broad Institute Genomics Platform"/>
            <consortium name="The Broad Institute Genome Sequencing Center for Infectious Disease"/>
            <person name="Wu L."/>
            <person name="Ma J."/>
        </authorList>
    </citation>
    <scope>NUCLEOTIDE SEQUENCE [LARGE SCALE GENOMIC DNA]</scope>
    <source>
        <strain evidence="2 3">CGMCC 1.12543</strain>
    </source>
</reference>
<dbReference type="EMBL" id="JBHSQH010000001">
    <property type="protein sequence ID" value="MFC5970520.1"/>
    <property type="molecule type" value="Genomic_DNA"/>
</dbReference>
<evidence type="ECO:0000313" key="2">
    <source>
        <dbReference type="EMBL" id="MFC5970520.1"/>
    </source>
</evidence>
<protein>
    <recommendedName>
        <fullName evidence="4">Halobacterial output domain-containing protein</fullName>
    </recommendedName>
</protein>
<name>A0ABD5RJ87_9EURY</name>
<evidence type="ECO:0000256" key="1">
    <source>
        <dbReference type="SAM" id="MobiDB-lite"/>
    </source>
</evidence>
<evidence type="ECO:0008006" key="4">
    <source>
        <dbReference type="Google" id="ProtNLM"/>
    </source>
</evidence>
<gene>
    <name evidence="2" type="ORF">ACFPYI_04175</name>
</gene>
<organism evidence="2 3">
    <name type="scientific">Halomarina salina</name>
    <dbReference type="NCBI Taxonomy" id="1872699"/>
    <lineage>
        <taxon>Archaea</taxon>
        <taxon>Methanobacteriati</taxon>
        <taxon>Methanobacteriota</taxon>
        <taxon>Stenosarchaea group</taxon>
        <taxon>Halobacteria</taxon>
        <taxon>Halobacteriales</taxon>
        <taxon>Natronomonadaceae</taxon>
        <taxon>Halomarina</taxon>
    </lineage>
</organism>
<comment type="caution">
    <text evidence="2">The sequence shown here is derived from an EMBL/GenBank/DDBJ whole genome shotgun (WGS) entry which is preliminary data.</text>
</comment>
<keyword evidence="3" id="KW-1185">Reference proteome</keyword>
<evidence type="ECO:0000313" key="3">
    <source>
        <dbReference type="Proteomes" id="UP001596099"/>
    </source>
</evidence>
<dbReference type="AlphaFoldDB" id="A0ABD5RJ87"/>
<dbReference type="RefSeq" id="WP_247419847.1">
    <property type="nucleotide sequence ID" value="NZ_JALLGW010000002.1"/>
</dbReference>
<proteinExistence type="predicted"/>
<feature type="region of interest" description="Disordered" evidence="1">
    <location>
        <begin position="1"/>
        <end position="26"/>
    </location>
</feature>
<accession>A0ABD5RJ87</accession>
<dbReference type="Proteomes" id="UP001596099">
    <property type="component" value="Unassembled WGS sequence"/>
</dbReference>
<feature type="compositionally biased region" description="Acidic residues" evidence="1">
    <location>
        <begin position="1"/>
        <end position="11"/>
    </location>
</feature>